<dbReference type="EMBL" id="MNCJ02000319">
    <property type="protein sequence ID" value="KAF5810318.1"/>
    <property type="molecule type" value="Genomic_DNA"/>
</dbReference>
<reference evidence="1" key="2">
    <citation type="submission" date="2020-06" db="EMBL/GenBank/DDBJ databases">
        <title>Helianthus annuus Genome sequencing and assembly Release 2.</title>
        <authorList>
            <person name="Gouzy J."/>
            <person name="Langlade N."/>
            <person name="Munos S."/>
        </authorList>
    </citation>
    <scope>NUCLEOTIDE SEQUENCE</scope>
    <source>
        <tissue evidence="1">Leaves</tissue>
    </source>
</reference>
<dbReference type="Proteomes" id="UP000215914">
    <property type="component" value="Unassembled WGS sequence"/>
</dbReference>
<name>A0A9K3J8G5_HELAN</name>
<sequence>MREQEYQSISSYARKTREQESYVGRSLGERVIHAQDSYAEGRVSCARKRKKIGYRIFF</sequence>
<accession>A0A9K3J8G5</accession>
<organism evidence="1 2">
    <name type="scientific">Helianthus annuus</name>
    <name type="common">Common sunflower</name>
    <dbReference type="NCBI Taxonomy" id="4232"/>
    <lineage>
        <taxon>Eukaryota</taxon>
        <taxon>Viridiplantae</taxon>
        <taxon>Streptophyta</taxon>
        <taxon>Embryophyta</taxon>
        <taxon>Tracheophyta</taxon>
        <taxon>Spermatophyta</taxon>
        <taxon>Magnoliopsida</taxon>
        <taxon>eudicotyledons</taxon>
        <taxon>Gunneridae</taxon>
        <taxon>Pentapetalae</taxon>
        <taxon>asterids</taxon>
        <taxon>campanulids</taxon>
        <taxon>Asterales</taxon>
        <taxon>Asteraceae</taxon>
        <taxon>Asteroideae</taxon>
        <taxon>Heliantheae alliance</taxon>
        <taxon>Heliantheae</taxon>
        <taxon>Helianthus</taxon>
    </lineage>
</organism>
<evidence type="ECO:0000313" key="1">
    <source>
        <dbReference type="EMBL" id="KAF5810318.1"/>
    </source>
</evidence>
<proteinExistence type="predicted"/>
<dbReference type="AlphaFoldDB" id="A0A9K3J8G5"/>
<reference evidence="1" key="1">
    <citation type="journal article" date="2017" name="Nature">
        <title>The sunflower genome provides insights into oil metabolism, flowering and Asterid evolution.</title>
        <authorList>
            <person name="Badouin H."/>
            <person name="Gouzy J."/>
            <person name="Grassa C.J."/>
            <person name="Murat F."/>
            <person name="Staton S.E."/>
            <person name="Cottret L."/>
            <person name="Lelandais-Briere C."/>
            <person name="Owens G.L."/>
            <person name="Carrere S."/>
            <person name="Mayjonade B."/>
            <person name="Legrand L."/>
            <person name="Gill N."/>
            <person name="Kane N.C."/>
            <person name="Bowers J.E."/>
            <person name="Hubner S."/>
            <person name="Bellec A."/>
            <person name="Berard A."/>
            <person name="Berges H."/>
            <person name="Blanchet N."/>
            <person name="Boniface M.C."/>
            <person name="Brunel D."/>
            <person name="Catrice O."/>
            <person name="Chaidir N."/>
            <person name="Claudel C."/>
            <person name="Donnadieu C."/>
            <person name="Faraut T."/>
            <person name="Fievet G."/>
            <person name="Helmstetter N."/>
            <person name="King M."/>
            <person name="Knapp S.J."/>
            <person name="Lai Z."/>
            <person name="Le Paslier M.C."/>
            <person name="Lippi Y."/>
            <person name="Lorenzon L."/>
            <person name="Mandel J.R."/>
            <person name="Marage G."/>
            <person name="Marchand G."/>
            <person name="Marquand E."/>
            <person name="Bret-Mestries E."/>
            <person name="Morien E."/>
            <person name="Nambeesan S."/>
            <person name="Nguyen T."/>
            <person name="Pegot-Espagnet P."/>
            <person name="Pouilly N."/>
            <person name="Raftis F."/>
            <person name="Sallet E."/>
            <person name="Schiex T."/>
            <person name="Thomas J."/>
            <person name="Vandecasteele C."/>
            <person name="Vares D."/>
            <person name="Vear F."/>
            <person name="Vautrin S."/>
            <person name="Crespi M."/>
            <person name="Mangin B."/>
            <person name="Burke J.M."/>
            <person name="Salse J."/>
            <person name="Munos S."/>
            <person name="Vincourt P."/>
            <person name="Rieseberg L.H."/>
            <person name="Langlade N.B."/>
        </authorList>
    </citation>
    <scope>NUCLEOTIDE SEQUENCE</scope>
    <source>
        <tissue evidence="1">Leaves</tissue>
    </source>
</reference>
<gene>
    <name evidence="1" type="ORF">HanXRQr2_Chr04g0168001</name>
</gene>
<evidence type="ECO:0000313" key="2">
    <source>
        <dbReference type="Proteomes" id="UP000215914"/>
    </source>
</evidence>
<keyword evidence="2" id="KW-1185">Reference proteome</keyword>
<comment type="caution">
    <text evidence="1">The sequence shown here is derived from an EMBL/GenBank/DDBJ whole genome shotgun (WGS) entry which is preliminary data.</text>
</comment>
<dbReference type="Gramene" id="mRNA:HanXRQr2_Chr04g0168001">
    <property type="protein sequence ID" value="CDS:HanXRQr2_Chr04g0168001.1"/>
    <property type="gene ID" value="HanXRQr2_Chr04g0168001"/>
</dbReference>
<protein>
    <submittedName>
        <fullName evidence="1">Uncharacterized protein</fullName>
    </submittedName>
</protein>